<sequence>MKKIVKPIMAIFSAVILMLPSMAMAQETNGEKTIPKIFSERSLALEKINQKIESKQTLQGTETLLNQPIDETYSYTHSDGGITTVTMHSITVPAGEEGNVILNHDGSYSLKGNKNTLVPAKVEKDKEVTKYQSGEVRGTYGITHYTQKIYGKWTYIDGKAGSLKNPGHSSPPTASGGIGMEVGDPKPFETTLSGKNAAHIGSTCKFTLKAGGFVIFSKDQRAVLVVDINGNYRFVDDSPL</sequence>
<gene>
    <name evidence="2" type="ORF">O0535_22080</name>
</gene>
<keyword evidence="1" id="KW-0732">Signal</keyword>
<proteinExistence type="predicted"/>
<protein>
    <submittedName>
        <fullName evidence="2">Uncharacterized protein</fullName>
    </submittedName>
</protein>
<dbReference type="RefSeq" id="WP_258418345.1">
    <property type="nucleotide sequence ID" value="NZ_JAPTNG010000023.1"/>
</dbReference>
<feature type="chain" id="PRO_5045171197" evidence="1">
    <location>
        <begin position="26"/>
        <end position="240"/>
    </location>
</feature>
<feature type="signal peptide" evidence="1">
    <location>
        <begin position="1"/>
        <end position="25"/>
    </location>
</feature>
<organism evidence="2 3">
    <name type="scientific">Brevibacillus halotolerans</name>
    <dbReference type="NCBI Taxonomy" id="1507437"/>
    <lineage>
        <taxon>Bacteria</taxon>
        <taxon>Bacillati</taxon>
        <taxon>Bacillota</taxon>
        <taxon>Bacilli</taxon>
        <taxon>Bacillales</taxon>
        <taxon>Paenibacillaceae</taxon>
        <taxon>Brevibacillus</taxon>
    </lineage>
</organism>
<evidence type="ECO:0000313" key="3">
    <source>
        <dbReference type="Proteomes" id="UP001067708"/>
    </source>
</evidence>
<evidence type="ECO:0000256" key="1">
    <source>
        <dbReference type="SAM" id="SignalP"/>
    </source>
</evidence>
<evidence type="ECO:0000313" key="2">
    <source>
        <dbReference type="EMBL" id="MCZ0833399.1"/>
    </source>
</evidence>
<comment type="caution">
    <text evidence="2">The sequence shown here is derived from an EMBL/GenBank/DDBJ whole genome shotgun (WGS) entry which is preliminary data.</text>
</comment>
<dbReference type="EMBL" id="JAPTNG010000023">
    <property type="protein sequence ID" value="MCZ0833399.1"/>
    <property type="molecule type" value="Genomic_DNA"/>
</dbReference>
<reference evidence="2" key="1">
    <citation type="submission" date="2022-09" db="EMBL/GenBank/DDBJ databases">
        <title>Genome analysis and characterization of larvicidal activity of Brevibacillus strains.</title>
        <authorList>
            <person name="Patrusheva E.V."/>
            <person name="Izotova A.O."/>
            <person name="Toshchakov S.V."/>
            <person name="Sineoky S.P."/>
        </authorList>
    </citation>
    <scope>NUCLEOTIDE SEQUENCE</scope>
    <source>
        <strain evidence="2">VKPM_B-13244</strain>
    </source>
</reference>
<name>A0ABT4I4A6_9BACL</name>
<dbReference type="Proteomes" id="UP001067708">
    <property type="component" value="Unassembled WGS sequence"/>
</dbReference>
<keyword evidence="3" id="KW-1185">Reference proteome</keyword>
<accession>A0ABT4I4A6</accession>